<dbReference type="SUPFAM" id="SSF53474">
    <property type="entry name" value="alpha/beta-Hydrolases"/>
    <property type="match status" value="1"/>
</dbReference>
<comment type="caution">
    <text evidence="11">The sequence shown here is derived from an EMBL/GenBank/DDBJ whole genome shotgun (WGS) entry which is preliminary data.</text>
</comment>
<keyword evidence="6 10" id="KW-0378">Hydrolase</keyword>
<dbReference type="GO" id="GO:0045493">
    <property type="term" value="P:xylan catabolic process"/>
    <property type="evidence" value="ECO:0007669"/>
    <property type="project" value="UniProtKB-KW"/>
</dbReference>
<gene>
    <name evidence="11" type="ORF">R3P38DRAFT_3075191</name>
</gene>
<dbReference type="Proteomes" id="UP001362999">
    <property type="component" value="Unassembled WGS sequence"/>
</dbReference>
<evidence type="ECO:0000256" key="9">
    <source>
        <dbReference type="ARBA" id="ARBA00034075"/>
    </source>
</evidence>
<evidence type="ECO:0000256" key="2">
    <source>
        <dbReference type="ARBA" id="ARBA00022487"/>
    </source>
</evidence>
<keyword evidence="7" id="KW-0106">Calcium</keyword>
<keyword evidence="8" id="KW-1015">Disulfide bond</keyword>
<dbReference type="InterPro" id="IPR011118">
    <property type="entry name" value="Tannase/feruloyl_esterase"/>
</dbReference>
<keyword evidence="2" id="KW-0719">Serine esterase</keyword>
<evidence type="ECO:0000256" key="1">
    <source>
        <dbReference type="ARBA" id="ARBA00006249"/>
    </source>
</evidence>
<evidence type="ECO:0000256" key="8">
    <source>
        <dbReference type="ARBA" id="ARBA00023157"/>
    </source>
</evidence>
<dbReference type="EC" id="3.1.1.-" evidence="10"/>
<keyword evidence="3" id="KW-0624">Polysaccharide degradation</keyword>
<dbReference type="Pfam" id="PF07519">
    <property type="entry name" value="Tannase"/>
    <property type="match status" value="2"/>
</dbReference>
<keyword evidence="5 10" id="KW-0732">Signal</keyword>
<evidence type="ECO:0000313" key="12">
    <source>
        <dbReference type="Proteomes" id="UP001362999"/>
    </source>
</evidence>
<keyword evidence="4" id="KW-0479">Metal-binding</keyword>
<reference evidence="11 12" key="1">
    <citation type="journal article" date="2024" name="J Genomics">
        <title>Draft genome sequencing and assembly of Favolaschia claudopus CIRM-BRFM 2984 isolated from oak limbs.</title>
        <authorList>
            <person name="Navarro D."/>
            <person name="Drula E."/>
            <person name="Chaduli D."/>
            <person name="Cazenave R."/>
            <person name="Ahrendt S."/>
            <person name="Wang J."/>
            <person name="Lipzen A."/>
            <person name="Daum C."/>
            <person name="Barry K."/>
            <person name="Grigoriev I.V."/>
            <person name="Favel A."/>
            <person name="Rosso M.N."/>
            <person name="Martin F."/>
        </authorList>
    </citation>
    <scope>NUCLEOTIDE SEQUENCE [LARGE SCALE GENOMIC DNA]</scope>
    <source>
        <strain evidence="11 12">CIRM-BRFM 2984</strain>
    </source>
</reference>
<dbReference type="PANTHER" id="PTHR33938">
    <property type="entry name" value="FERULOYL ESTERASE B-RELATED"/>
    <property type="match status" value="1"/>
</dbReference>
<dbReference type="GO" id="GO:0046872">
    <property type="term" value="F:metal ion binding"/>
    <property type="evidence" value="ECO:0007669"/>
    <property type="project" value="UniProtKB-KW"/>
</dbReference>
<evidence type="ECO:0000256" key="4">
    <source>
        <dbReference type="ARBA" id="ARBA00022723"/>
    </source>
</evidence>
<evidence type="ECO:0000256" key="6">
    <source>
        <dbReference type="ARBA" id="ARBA00022801"/>
    </source>
</evidence>
<keyword evidence="3" id="KW-0119">Carbohydrate metabolism</keyword>
<organism evidence="11 12">
    <name type="scientific">Favolaschia claudopus</name>
    <dbReference type="NCBI Taxonomy" id="2862362"/>
    <lineage>
        <taxon>Eukaryota</taxon>
        <taxon>Fungi</taxon>
        <taxon>Dikarya</taxon>
        <taxon>Basidiomycota</taxon>
        <taxon>Agaricomycotina</taxon>
        <taxon>Agaricomycetes</taxon>
        <taxon>Agaricomycetidae</taxon>
        <taxon>Agaricales</taxon>
        <taxon>Marasmiineae</taxon>
        <taxon>Mycenaceae</taxon>
        <taxon>Favolaschia</taxon>
    </lineage>
</organism>
<dbReference type="AlphaFoldDB" id="A0AAV9ZX50"/>
<dbReference type="GO" id="GO:0030600">
    <property type="term" value="F:feruloyl esterase activity"/>
    <property type="evidence" value="ECO:0007669"/>
    <property type="project" value="UniProtKB-EC"/>
</dbReference>
<comment type="catalytic activity">
    <reaction evidence="9">
        <text>feruloyl-polysaccharide + H2O = ferulate + polysaccharide.</text>
        <dbReference type="EC" id="3.1.1.73"/>
    </reaction>
</comment>
<feature type="signal peptide" evidence="10">
    <location>
        <begin position="1"/>
        <end position="23"/>
    </location>
</feature>
<feature type="chain" id="PRO_5043101063" description="Carboxylic ester hydrolase" evidence="10">
    <location>
        <begin position="24"/>
        <end position="529"/>
    </location>
</feature>
<evidence type="ECO:0000256" key="10">
    <source>
        <dbReference type="RuleBase" id="RU361238"/>
    </source>
</evidence>
<evidence type="ECO:0000313" key="11">
    <source>
        <dbReference type="EMBL" id="KAK6995817.1"/>
    </source>
</evidence>
<proteinExistence type="inferred from homology"/>
<keyword evidence="12" id="KW-1185">Reference proteome</keyword>
<accession>A0AAV9ZX50</accession>
<sequence length="529" mass="57302">MRSTRKLLSASLFSSTLASGVLADTESRCLALKDSLHLENTTILEVSYIAAPTNVSTAGSCQSSAPVTYAPLCRVYFVVNTTEASAVHAEAWLPDTWYGRFLGLGNGGYQGCIDYIDLDYGTSLHFASVSSNNGLDTSLSARPFLNHPEVINDFASRAVHVEALIGKQIVSAYYGVSPERKLPSYFLGCSTGGRQGTQAALKYPEDFDGILAGAPGTDFNHLIGWQGMLSRFVGATVPPDLNLNPVANDTSPKFLSRELWGAVSEEILRQCDGLDGIVDGVIADPDECDFDPAMLRCTEERSTNCLTAPQETALRNIYSPLYGLDGELIFPRYAPGAEADPAAVNIFGGSFWILASEWEKYAILNVTEHDFTHFGLRDIALWDKINPGGIATWDGNLAEFRDRGGKFLTYHGTRDQLISPTQSKRFYSLLSSTLNQSSSSLDDFYRLFFIPGMAHCAGGVGQGSIGQGTHEGTNLVNDSSHNALLALVDWVEGGKAPEVIIGVDGEGKERVHCKWPERSRFDGAAFVCV</sequence>
<dbReference type="Gene3D" id="3.40.50.1820">
    <property type="entry name" value="alpha/beta hydrolase"/>
    <property type="match status" value="1"/>
</dbReference>
<keyword evidence="3" id="KW-0858">Xylan degradation</keyword>
<evidence type="ECO:0000256" key="5">
    <source>
        <dbReference type="ARBA" id="ARBA00022729"/>
    </source>
</evidence>
<dbReference type="InterPro" id="IPR029058">
    <property type="entry name" value="AB_hydrolase_fold"/>
</dbReference>
<name>A0AAV9ZX50_9AGAR</name>
<comment type="similarity">
    <text evidence="1 10">Belongs to the tannase family.</text>
</comment>
<dbReference type="PANTHER" id="PTHR33938:SF15">
    <property type="entry name" value="FERULOYL ESTERASE B-RELATED"/>
    <property type="match status" value="1"/>
</dbReference>
<evidence type="ECO:0000256" key="3">
    <source>
        <dbReference type="ARBA" id="ARBA00022651"/>
    </source>
</evidence>
<protein>
    <recommendedName>
        <fullName evidence="10">Carboxylic ester hydrolase</fullName>
        <ecNumber evidence="10">3.1.1.-</ecNumber>
    </recommendedName>
</protein>
<dbReference type="EMBL" id="JAWWNJ010000101">
    <property type="protein sequence ID" value="KAK6995817.1"/>
    <property type="molecule type" value="Genomic_DNA"/>
</dbReference>
<evidence type="ECO:0000256" key="7">
    <source>
        <dbReference type="ARBA" id="ARBA00022837"/>
    </source>
</evidence>